<reference evidence="16" key="3">
    <citation type="submission" date="2015-06" db="UniProtKB">
        <authorList>
            <consortium name="EnsemblMetazoa"/>
        </authorList>
    </citation>
    <scope>IDENTIFICATION</scope>
</reference>
<dbReference type="InterPro" id="IPR001054">
    <property type="entry name" value="A/G_cyclase"/>
</dbReference>
<dbReference type="PROSITE" id="PS00452">
    <property type="entry name" value="GUANYLATE_CYCLASE_1"/>
    <property type="match status" value="1"/>
</dbReference>
<dbReference type="GO" id="GO:0004383">
    <property type="term" value="F:guanylate cyclase activity"/>
    <property type="evidence" value="ECO:0007669"/>
    <property type="project" value="UniProtKB-EC"/>
</dbReference>
<dbReference type="STRING" id="283909.R7URU2"/>
<dbReference type="HOGENOM" id="CLU_001072_6_1_1"/>
<evidence type="ECO:0000313" key="17">
    <source>
        <dbReference type="Proteomes" id="UP000014760"/>
    </source>
</evidence>
<dbReference type="GO" id="GO:0001653">
    <property type="term" value="F:peptide receptor activity"/>
    <property type="evidence" value="ECO:0007669"/>
    <property type="project" value="TreeGrafter"/>
</dbReference>
<organism evidence="15">
    <name type="scientific">Capitella teleta</name>
    <name type="common">Polychaete worm</name>
    <dbReference type="NCBI Taxonomy" id="283909"/>
    <lineage>
        <taxon>Eukaryota</taxon>
        <taxon>Metazoa</taxon>
        <taxon>Spiralia</taxon>
        <taxon>Lophotrochozoa</taxon>
        <taxon>Annelida</taxon>
        <taxon>Polychaeta</taxon>
        <taxon>Sedentaria</taxon>
        <taxon>Scolecida</taxon>
        <taxon>Capitellidae</taxon>
        <taxon>Capitella</taxon>
    </lineage>
</organism>
<evidence type="ECO:0000256" key="3">
    <source>
        <dbReference type="ARBA" id="ARBA00022692"/>
    </source>
</evidence>
<evidence type="ECO:0000256" key="10">
    <source>
        <dbReference type="ARBA" id="ARBA00023180"/>
    </source>
</evidence>
<dbReference type="InterPro" id="IPR029787">
    <property type="entry name" value="Nucleotide_cyclase"/>
</dbReference>
<dbReference type="PANTHER" id="PTHR11920">
    <property type="entry name" value="GUANYLYL CYCLASE"/>
    <property type="match status" value="1"/>
</dbReference>
<evidence type="ECO:0000256" key="1">
    <source>
        <dbReference type="ARBA" id="ARBA00004479"/>
    </source>
</evidence>
<dbReference type="GO" id="GO:0004016">
    <property type="term" value="F:adenylate cyclase activity"/>
    <property type="evidence" value="ECO:0007669"/>
    <property type="project" value="TreeGrafter"/>
</dbReference>
<dbReference type="EnsemblMetazoa" id="CapteT137234">
    <property type="protein sequence ID" value="CapteP137234"/>
    <property type="gene ID" value="CapteG137234"/>
</dbReference>
<reference evidence="15 17" key="2">
    <citation type="journal article" date="2013" name="Nature">
        <title>Insights into bilaterian evolution from three spiralian genomes.</title>
        <authorList>
            <person name="Simakov O."/>
            <person name="Marletaz F."/>
            <person name="Cho S.J."/>
            <person name="Edsinger-Gonzales E."/>
            <person name="Havlak P."/>
            <person name="Hellsten U."/>
            <person name="Kuo D.H."/>
            <person name="Larsson T."/>
            <person name="Lv J."/>
            <person name="Arendt D."/>
            <person name="Savage R."/>
            <person name="Osoegawa K."/>
            <person name="de Jong P."/>
            <person name="Grimwood J."/>
            <person name="Chapman J.A."/>
            <person name="Shapiro H."/>
            <person name="Aerts A."/>
            <person name="Otillar R.P."/>
            <person name="Terry A.Y."/>
            <person name="Boore J.L."/>
            <person name="Grigoriev I.V."/>
            <person name="Lindberg D.R."/>
            <person name="Seaver E.C."/>
            <person name="Weisblat D.A."/>
            <person name="Putnam N.H."/>
            <person name="Rokhsar D.S."/>
        </authorList>
    </citation>
    <scope>NUCLEOTIDE SEQUENCE</scope>
    <source>
        <strain evidence="15 17">I ESC-2004</strain>
    </source>
</reference>
<sequence>MTITIQNFALGLSHKTRELRREKKRSDALLYQMLPKSVALQLKMSKRVTAESFSSVTIYFSDIVGFTTISARSSPMEVVEFLNKLYFFFDSTIDRYDVYKVETIGDAYMVASGLPQRNGRCKRHSGEIASMSLDLLDGIKVFKIPHLPDETLKLRIGLHSGPVVTGVVGSKMPRYCLFGDTVNIASSMESNGHAMKIHISKECKSALDSLGGWKTESRGVNEIKVRSIM</sequence>
<evidence type="ECO:0000256" key="13">
    <source>
        <dbReference type="RuleBase" id="RU000405"/>
    </source>
</evidence>
<comment type="subcellular location">
    <subcellularLocation>
        <location evidence="1">Membrane</location>
        <topology evidence="1">Single-pass type I membrane protein</topology>
    </subcellularLocation>
</comment>
<evidence type="ECO:0000256" key="7">
    <source>
        <dbReference type="ARBA" id="ARBA00023134"/>
    </source>
</evidence>
<dbReference type="EMBL" id="AMQN01001236">
    <property type="status" value="NOT_ANNOTATED_CDS"/>
    <property type="molecule type" value="Genomic_DNA"/>
</dbReference>
<dbReference type="SUPFAM" id="SSF55073">
    <property type="entry name" value="Nucleotide cyclase"/>
    <property type="match status" value="1"/>
</dbReference>
<dbReference type="CDD" id="cd07302">
    <property type="entry name" value="CHD"/>
    <property type="match status" value="1"/>
</dbReference>
<proteinExistence type="inferred from homology"/>
<dbReference type="FunFam" id="3.30.70.1230:FF:000004">
    <property type="entry name" value="Guanylate cyclase"/>
    <property type="match status" value="1"/>
</dbReference>
<keyword evidence="3" id="KW-0812">Transmembrane</keyword>
<protein>
    <recommendedName>
        <fullName evidence="2">guanylate cyclase</fullName>
        <ecNumber evidence="2">4.6.1.2</ecNumber>
    </recommendedName>
</protein>
<reference evidence="17" key="1">
    <citation type="submission" date="2012-12" db="EMBL/GenBank/DDBJ databases">
        <authorList>
            <person name="Hellsten U."/>
            <person name="Grimwood J."/>
            <person name="Chapman J.A."/>
            <person name="Shapiro H."/>
            <person name="Aerts A."/>
            <person name="Otillar R.P."/>
            <person name="Terry A.Y."/>
            <person name="Boore J.L."/>
            <person name="Simakov O."/>
            <person name="Marletaz F."/>
            <person name="Cho S.-J."/>
            <person name="Edsinger-Gonzales E."/>
            <person name="Havlak P."/>
            <person name="Kuo D.-H."/>
            <person name="Larsson T."/>
            <person name="Lv J."/>
            <person name="Arendt D."/>
            <person name="Savage R."/>
            <person name="Osoegawa K."/>
            <person name="de Jong P."/>
            <person name="Lindberg D.R."/>
            <person name="Seaver E.C."/>
            <person name="Weisblat D.A."/>
            <person name="Putnam N.H."/>
            <person name="Grigoriev I.V."/>
            <person name="Rokhsar D.S."/>
        </authorList>
    </citation>
    <scope>NUCLEOTIDE SEQUENCE</scope>
    <source>
        <strain evidence="17">I ESC-2004</strain>
    </source>
</reference>
<keyword evidence="7" id="KW-0342">GTP-binding</keyword>
<evidence type="ECO:0000256" key="4">
    <source>
        <dbReference type="ARBA" id="ARBA00022729"/>
    </source>
</evidence>
<evidence type="ECO:0000256" key="12">
    <source>
        <dbReference type="ARBA" id="ARBA00023293"/>
    </source>
</evidence>
<dbReference type="PANTHER" id="PTHR11920:SF499">
    <property type="entry name" value="GUANYLATE CYCLASE DOMAIN-CONTAINING PROTEIN"/>
    <property type="match status" value="1"/>
</dbReference>
<evidence type="ECO:0000256" key="6">
    <source>
        <dbReference type="ARBA" id="ARBA00022989"/>
    </source>
</evidence>
<dbReference type="Gene3D" id="3.30.70.1230">
    <property type="entry name" value="Nucleotide cyclase"/>
    <property type="match status" value="1"/>
</dbReference>
<keyword evidence="10" id="KW-0325">Glycoprotein</keyword>
<dbReference type="GO" id="GO:0005886">
    <property type="term" value="C:plasma membrane"/>
    <property type="evidence" value="ECO:0007669"/>
    <property type="project" value="TreeGrafter"/>
</dbReference>
<gene>
    <name evidence="15" type="ORF">CAPTEDRAFT_137234</name>
</gene>
<name>R7URU2_CAPTE</name>
<keyword evidence="8" id="KW-0472">Membrane</keyword>
<evidence type="ECO:0000256" key="2">
    <source>
        <dbReference type="ARBA" id="ARBA00012202"/>
    </source>
</evidence>
<evidence type="ECO:0000256" key="11">
    <source>
        <dbReference type="ARBA" id="ARBA00023239"/>
    </source>
</evidence>
<dbReference type="SMART" id="SM00044">
    <property type="entry name" value="CYCc"/>
    <property type="match status" value="1"/>
</dbReference>
<dbReference type="Pfam" id="PF07701">
    <property type="entry name" value="HNOBA"/>
    <property type="match status" value="1"/>
</dbReference>
<dbReference type="EMBL" id="KB300949">
    <property type="protein sequence ID" value="ELU06096.1"/>
    <property type="molecule type" value="Genomic_DNA"/>
</dbReference>
<keyword evidence="6" id="KW-1133">Transmembrane helix</keyword>
<dbReference type="InterPro" id="IPR018297">
    <property type="entry name" value="A/G_cyclase_CS"/>
</dbReference>
<keyword evidence="4" id="KW-0732">Signal</keyword>
<keyword evidence="11 13" id="KW-0456">Lyase</keyword>
<feature type="domain" description="Guanylate cyclase" evidence="14">
    <location>
        <begin position="57"/>
        <end position="189"/>
    </location>
</feature>
<evidence type="ECO:0000313" key="16">
    <source>
        <dbReference type="EnsemblMetazoa" id="CapteP137234"/>
    </source>
</evidence>
<keyword evidence="12" id="KW-0141">cGMP biosynthesis</keyword>
<dbReference type="InterPro" id="IPR050401">
    <property type="entry name" value="Cyclic_nucleotide_synthase"/>
</dbReference>
<dbReference type="GO" id="GO:0007168">
    <property type="term" value="P:receptor guanylyl cyclase signaling pathway"/>
    <property type="evidence" value="ECO:0007669"/>
    <property type="project" value="TreeGrafter"/>
</dbReference>
<dbReference type="AlphaFoldDB" id="R7URU2"/>
<dbReference type="EC" id="4.6.1.2" evidence="2"/>
<evidence type="ECO:0000256" key="5">
    <source>
        <dbReference type="ARBA" id="ARBA00022741"/>
    </source>
</evidence>
<keyword evidence="17" id="KW-1185">Reference proteome</keyword>
<comment type="similarity">
    <text evidence="13">Belongs to the adenylyl cyclase class-4/guanylyl cyclase family.</text>
</comment>
<accession>R7URU2</accession>
<keyword evidence="9" id="KW-0675">Receptor</keyword>
<dbReference type="OrthoDB" id="60033at2759"/>
<dbReference type="InterPro" id="IPR011645">
    <property type="entry name" value="HNOB_dom_associated"/>
</dbReference>
<dbReference type="OMA" id="HISENMY"/>
<dbReference type="GO" id="GO:0005525">
    <property type="term" value="F:GTP binding"/>
    <property type="evidence" value="ECO:0007669"/>
    <property type="project" value="UniProtKB-KW"/>
</dbReference>
<evidence type="ECO:0000259" key="14">
    <source>
        <dbReference type="PROSITE" id="PS50125"/>
    </source>
</evidence>
<dbReference type="Gene3D" id="6.10.250.780">
    <property type="match status" value="1"/>
</dbReference>
<dbReference type="Pfam" id="PF00211">
    <property type="entry name" value="Guanylate_cyc"/>
    <property type="match status" value="1"/>
</dbReference>
<evidence type="ECO:0000256" key="8">
    <source>
        <dbReference type="ARBA" id="ARBA00023136"/>
    </source>
</evidence>
<dbReference type="Proteomes" id="UP000014760">
    <property type="component" value="Unassembled WGS sequence"/>
</dbReference>
<keyword evidence="5" id="KW-0547">Nucleotide-binding</keyword>
<dbReference type="GO" id="GO:0035556">
    <property type="term" value="P:intracellular signal transduction"/>
    <property type="evidence" value="ECO:0007669"/>
    <property type="project" value="InterPro"/>
</dbReference>
<dbReference type="PROSITE" id="PS50125">
    <property type="entry name" value="GUANYLATE_CYCLASE_2"/>
    <property type="match status" value="1"/>
</dbReference>
<evidence type="ECO:0000256" key="9">
    <source>
        <dbReference type="ARBA" id="ARBA00023170"/>
    </source>
</evidence>
<evidence type="ECO:0000313" key="15">
    <source>
        <dbReference type="EMBL" id="ELU06096.1"/>
    </source>
</evidence>